<evidence type="ECO:0000256" key="1">
    <source>
        <dbReference type="ARBA" id="ARBA00008520"/>
    </source>
</evidence>
<evidence type="ECO:0000256" key="4">
    <source>
        <dbReference type="SAM" id="Phobius"/>
    </source>
</evidence>
<dbReference type="RefSeq" id="WP_072992990.1">
    <property type="nucleotide sequence ID" value="NZ_FQZB01000022.1"/>
</dbReference>
<dbReference type="OrthoDB" id="9768630at2"/>
<keyword evidence="4" id="KW-0812">Transmembrane</keyword>
<keyword evidence="2" id="KW-0813">Transport</keyword>
<keyword evidence="6" id="KW-1185">Reference proteome</keyword>
<proteinExistence type="inferred from homology"/>
<dbReference type="STRING" id="1121302.SAMN02745163_04203"/>
<dbReference type="SUPFAM" id="SSF53850">
    <property type="entry name" value="Periplasmic binding protein-like II"/>
    <property type="match status" value="1"/>
</dbReference>
<dbReference type="InterPro" id="IPR006059">
    <property type="entry name" value="SBP"/>
</dbReference>
<feature type="transmembrane region" description="Helical" evidence="4">
    <location>
        <begin position="7"/>
        <end position="24"/>
    </location>
</feature>
<name>A0A1M6U7P3_9CLOT</name>
<dbReference type="PANTHER" id="PTHR30061">
    <property type="entry name" value="MALTOSE-BINDING PERIPLASMIC PROTEIN"/>
    <property type="match status" value="1"/>
</dbReference>
<keyword evidence="3" id="KW-0732">Signal</keyword>
<dbReference type="GO" id="GO:0055085">
    <property type="term" value="P:transmembrane transport"/>
    <property type="evidence" value="ECO:0007669"/>
    <property type="project" value="InterPro"/>
</dbReference>
<dbReference type="GO" id="GO:1901982">
    <property type="term" value="F:maltose binding"/>
    <property type="evidence" value="ECO:0007669"/>
    <property type="project" value="TreeGrafter"/>
</dbReference>
<keyword evidence="4" id="KW-1133">Transmembrane helix</keyword>
<keyword evidence="4" id="KW-0472">Membrane</keyword>
<dbReference type="Pfam" id="PF13416">
    <property type="entry name" value="SBP_bac_8"/>
    <property type="match status" value="1"/>
</dbReference>
<organism evidence="5 6">
    <name type="scientific">Clostridium cavendishii DSM 21758</name>
    <dbReference type="NCBI Taxonomy" id="1121302"/>
    <lineage>
        <taxon>Bacteria</taxon>
        <taxon>Bacillati</taxon>
        <taxon>Bacillota</taxon>
        <taxon>Clostridia</taxon>
        <taxon>Eubacteriales</taxon>
        <taxon>Clostridiaceae</taxon>
        <taxon>Clostridium</taxon>
    </lineage>
</organism>
<dbReference type="GO" id="GO:0015768">
    <property type="term" value="P:maltose transport"/>
    <property type="evidence" value="ECO:0007669"/>
    <property type="project" value="TreeGrafter"/>
</dbReference>
<gene>
    <name evidence="5" type="ORF">SAMN02745163_04203</name>
</gene>
<dbReference type="Proteomes" id="UP000184310">
    <property type="component" value="Unassembled WGS sequence"/>
</dbReference>
<evidence type="ECO:0000256" key="2">
    <source>
        <dbReference type="ARBA" id="ARBA00022448"/>
    </source>
</evidence>
<comment type="similarity">
    <text evidence="1">Belongs to the bacterial solute-binding protein 1 family.</text>
</comment>
<sequence>MKRKFTYIIVAIIAVVLTTTYLTINKYSIKAIEGEVEVLAYGPYYDYLNLMAIKFKEKYPNTNIKIKNIKKENLDSEIQNAAKLNKEADLILMNSLEVQKYIRQNSMVKNSIDGTINSFINSYDNGRLDEIEKDKSYYAMPFDGKPMVMYYDNKALLDASIKIEDIKTWKDFKDAGTAFYVKSLGNKKLCYLTRQDMINFTKMLLYQIDIKKDSKYEDKKKFVITFIESLKKENVIEEVEDADKVMQSTMIFGSMDRFELIKSIGKSTFQVSYIPSLDIGGNKFVSLDGENLVLANRKNEKTALEFMVFAMTSASNLNNLMLEKNVFPVFKSCYEDEVFDYKQKELGGGKYLSILNNIQINEPNKKNIELVDEIIRNMYK</sequence>
<dbReference type="EMBL" id="FQZB01000022">
    <property type="protein sequence ID" value="SHK65193.1"/>
    <property type="molecule type" value="Genomic_DNA"/>
</dbReference>
<dbReference type="PANTHER" id="PTHR30061:SF50">
    <property type="entry name" value="MALTOSE_MALTODEXTRIN-BINDING PERIPLASMIC PROTEIN"/>
    <property type="match status" value="1"/>
</dbReference>
<evidence type="ECO:0000313" key="6">
    <source>
        <dbReference type="Proteomes" id="UP000184310"/>
    </source>
</evidence>
<accession>A0A1M6U7P3</accession>
<dbReference type="GO" id="GO:0042956">
    <property type="term" value="P:maltodextrin transmembrane transport"/>
    <property type="evidence" value="ECO:0007669"/>
    <property type="project" value="TreeGrafter"/>
</dbReference>
<evidence type="ECO:0000313" key="5">
    <source>
        <dbReference type="EMBL" id="SHK65193.1"/>
    </source>
</evidence>
<protein>
    <submittedName>
        <fullName evidence="5">ABC-type glycerol-3-phosphate transport system, substrate-binding protein</fullName>
    </submittedName>
</protein>
<reference evidence="5 6" key="1">
    <citation type="submission" date="2016-11" db="EMBL/GenBank/DDBJ databases">
        <authorList>
            <person name="Jaros S."/>
            <person name="Januszkiewicz K."/>
            <person name="Wedrychowicz H."/>
        </authorList>
    </citation>
    <scope>NUCLEOTIDE SEQUENCE [LARGE SCALE GENOMIC DNA]</scope>
    <source>
        <strain evidence="5 6">DSM 21758</strain>
    </source>
</reference>
<dbReference type="Gene3D" id="3.40.190.10">
    <property type="entry name" value="Periplasmic binding protein-like II"/>
    <property type="match status" value="1"/>
</dbReference>
<dbReference type="GO" id="GO:0055052">
    <property type="term" value="C:ATP-binding cassette (ABC) transporter complex, substrate-binding subunit-containing"/>
    <property type="evidence" value="ECO:0007669"/>
    <property type="project" value="TreeGrafter"/>
</dbReference>
<dbReference type="PROSITE" id="PS01037">
    <property type="entry name" value="SBP_BACTERIAL_1"/>
    <property type="match status" value="1"/>
</dbReference>
<dbReference type="InterPro" id="IPR006061">
    <property type="entry name" value="SBP_1_CS"/>
</dbReference>
<dbReference type="AlphaFoldDB" id="A0A1M6U7P3"/>
<evidence type="ECO:0000256" key="3">
    <source>
        <dbReference type="ARBA" id="ARBA00022729"/>
    </source>
</evidence>